<gene>
    <name evidence="2" type="ORF">GPLA_2357</name>
</gene>
<keyword evidence="3" id="KW-1185">Reference proteome</keyword>
<feature type="transmembrane region" description="Helical" evidence="1">
    <location>
        <begin position="29"/>
        <end position="55"/>
    </location>
</feature>
<dbReference type="EMBL" id="BAER01000053">
    <property type="protein sequence ID" value="GAC33262.1"/>
    <property type="molecule type" value="Genomic_DNA"/>
</dbReference>
<dbReference type="AlphaFoldDB" id="K6ZSI4"/>
<keyword evidence="1" id="KW-1133">Transmembrane helix</keyword>
<reference evidence="3" key="1">
    <citation type="journal article" date="2014" name="Environ. Microbiol.">
        <title>Comparative genomics of the marine bacterial genus Glaciecola reveals the high degree of genomic diversity and genomic characteristic for cold adaptation.</title>
        <authorList>
            <person name="Qin Q.L."/>
            <person name="Xie B.B."/>
            <person name="Yu Y."/>
            <person name="Shu Y.L."/>
            <person name="Rong J.C."/>
            <person name="Zhang Y.J."/>
            <person name="Zhao D.L."/>
            <person name="Chen X.L."/>
            <person name="Zhang X.Y."/>
            <person name="Chen B."/>
            <person name="Zhou B.C."/>
            <person name="Zhang Y.Z."/>
        </authorList>
    </citation>
    <scope>NUCLEOTIDE SEQUENCE [LARGE SCALE GENOMIC DNA]</scope>
    <source>
        <strain evidence="3">LMG 21857</strain>
    </source>
</reference>
<name>K6ZSI4_9ALTE</name>
<protein>
    <submittedName>
        <fullName evidence="2">Uncharacterized protein</fullName>
    </submittedName>
</protein>
<proteinExistence type="predicted"/>
<evidence type="ECO:0000313" key="2">
    <source>
        <dbReference type="EMBL" id="GAC33262.1"/>
    </source>
</evidence>
<sequence>MALYPAVTLIFWLFGPLLADLPLLIRTFAVTAVVIVAMTYFLMPFMTKTFSFWLYPKKNNNTES</sequence>
<keyword evidence="1" id="KW-0472">Membrane</keyword>
<evidence type="ECO:0000313" key="3">
    <source>
        <dbReference type="Proteomes" id="UP000006322"/>
    </source>
</evidence>
<keyword evidence="1" id="KW-0812">Transmembrane</keyword>
<comment type="caution">
    <text evidence="2">The sequence shown here is derived from an EMBL/GenBank/DDBJ whole genome shotgun (WGS) entry which is preliminary data.</text>
</comment>
<accession>K6ZSI4</accession>
<organism evidence="2 3">
    <name type="scientific">Paraglaciecola polaris LMG 21857</name>
    <dbReference type="NCBI Taxonomy" id="1129793"/>
    <lineage>
        <taxon>Bacteria</taxon>
        <taxon>Pseudomonadati</taxon>
        <taxon>Pseudomonadota</taxon>
        <taxon>Gammaproteobacteria</taxon>
        <taxon>Alteromonadales</taxon>
        <taxon>Alteromonadaceae</taxon>
        <taxon>Paraglaciecola</taxon>
    </lineage>
</organism>
<evidence type="ECO:0000256" key="1">
    <source>
        <dbReference type="SAM" id="Phobius"/>
    </source>
</evidence>
<dbReference type="Proteomes" id="UP000006322">
    <property type="component" value="Unassembled WGS sequence"/>
</dbReference>